<dbReference type="Pfam" id="PF13508">
    <property type="entry name" value="Acetyltransf_7"/>
    <property type="match status" value="1"/>
</dbReference>
<protein>
    <submittedName>
        <fullName evidence="3">GNAT family N-acetyltransferase</fullName>
    </submittedName>
</protein>
<dbReference type="CDD" id="cd04301">
    <property type="entry name" value="NAT_SF"/>
    <property type="match status" value="1"/>
</dbReference>
<dbReference type="InterPro" id="IPR050769">
    <property type="entry name" value="NAT_camello-type"/>
</dbReference>
<sequence length="185" mass="20116">MSSEHPMIASPSYAAVSGMHSLVIRQAVPAEYGRIGELTVSAYVDGGFLSLEDSYVVQLRDAASRAQGAQLLVAEVDGEVAASVAITDYGGPYAEVSQPGELEFRMLAVAPEYQGRGIARQMVRHIIALAQAREDIHAVTLCSLTSMTAAHALYRSEGFVEVPERDFILDLPEKKARFPFFIRKV</sequence>
<reference evidence="4" key="1">
    <citation type="journal article" date="2019" name="Int. J. Syst. Evol. Microbiol.">
        <title>The Global Catalogue of Microorganisms (GCM) 10K type strain sequencing project: providing services to taxonomists for standard genome sequencing and annotation.</title>
        <authorList>
            <consortium name="The Broad Institute Genomics Platform"/>
            <consortium name="The Broad Institute Genome Sequencing Center for Infectious Disease"/>
            <person name="Wu L."/>
            <person name="Ma J."/>
        </authorList>
    </citation>
    <scope>NUCLEOTIDE SEQUENCE [LARGE SCALE GENOMIC DNA]</scope>
    <source>
        <strain evidence="4">JCM 19129</strain>
    </source>
</reference>
<accession>A0ABP9FYH7</accession>
<evidence type="ECO:0000259" key="2">
    <source>
        <dbReference type="PROSITE" id="PS51186"/>
    </source>
</evidence>
<dbReference type="InterPro" id="IPR016181">
    <property type="entry name" value="Acyl_CoA_acyltransferase"/>
</dbReference>
<dbReference type="RefSeq" id="WP_345477691.1">
    <property type="nucleotide sequence ID" value="NZ_BAABLW010000007.1"/>
</dbReference>
<dbReference type="Gene3D" id="3.40.630.30">
    <property type="match status" value="1"/>
</dbReference>
<evidence type="ECO:0000313" key="3">
    <source>
        <dbReference type="EMBL" id="GAA4921699.1"/>
    </source>
</evidence>
<dbReference type="InterPro" id="IPR000182">
    <property type="entry name" value="GNAT_dom"/>
</dbReference>
<proteinExistence type="predicted"/>
<evidence type="ECO:0000313" key="4">
    <source>
        <dbReference type="Proteomes" id="UP001500368"/>
    </source>
</evidence>
<dbReference type="SUPFAM" id="SSF55729">
    <property type="entry name" value="Acyl-CoA N-acyltransferases (Nat)"/>
    <property type="match status" value="1"/>
</dbReference>
<dbReference type="PROSITE" id="PS51186">
    <property type="entry name" value="GNAT"/>
    <property type="match status" value="1"/>
</dbReference>
<evidence type="ECO:0000256" key="1">
    <source>
        <dbReference type="ARBA" id="ARBA00022679"/>
    </source>
</evidence>
<gene>
    <name evidence="3" type="ORF">GCM10025790_17810</name>
</gene>
<organism evidence="3 4">
    <name type="scientific">Nesterenkonia rhizosphaerae</name>
    <dbReference type="NCBI Taxonomy" id="1348272"/>
    <lineage>
        <taxon>Bacteria</taxon>
        <taxon>Bacillati</taxon>
        <taxon>Actinomycetota</taxon>
        <taxon>Actinomycetes</taxon>
        <taxon>Micrococcales</taxon>
        <taxon>Micrococcaceae</taxon>
        <taxon>Nesterenkonia</taxon>
    </lineage>
</organism>
<comment type="caution">
    <text evidence="3">The sequence shown here is derived from an EMBL/GenBank/DDBJ whole genome shotgun (WGS) entry which is preliminary data.</text>
</comment>
<dbReference type="EMBL" id="BAABLW010000007">
    <property type="protein sequence ID" value="GAA4921699.1"/>
    <property type="molecule type" value="Genomic_DNA"/>
</dbReference>
<keyword evidence="1" id="KW-0808">Transferase</keyword>
<feature type="domain" description="N-acetyltransferase" evidence="2">
    <location>
        <begin position="22"/>
        <end position="177"/>
    </location>
</feature>
<keyword evidence="4" id="KW-1185">Reference proteome</keyword>
<dbReference type="PANTHER" id="PTHR13947:SF37">
    <property type="entry name" value="LD18367P"/>
    <property type="match status" value="1"/>
</dbReference>
<dbReference type="Proteomes" id="UP001500368">
    <property type="component" value="Unassembled WGS sequence"/>
</dbReference>
<dbReference type="PANTHER" id="PTHR13947">
    <property type="entry name" value="GNAT FAMILY N-ACETYLTRANSFERASE"/>
    <property type="match status" value="1"/>
</dbReference>
<name>A0ABP9FYH7_9MICC</name>